<protein>
    <submittedName>
        <fullName evidence="1">Uncharacterized protein</fullName>
    </submittedName>
</protein>
<name>A0ACC3DC70_9PEZI</name>
<dbReference type="Proteomes" id="UP001186974">
    <property type="component" value="Unassembled WGS sequence"/>
</dbReference>
<evidence type="ECO:0000313" key="2">
    <source>
        <dbReference type="Proteomes" id="UP001186974"/>
    </source>
</evidence>
<sequence length="303" mass="34985">MPDFPSYAAVTNGEEHPDSKHPPHPVSNEEKGMSKAKQNGHGLAQADGVANTDDSDKPYTTSLKSQPQTVERKPFVPREDEELIDVGTARANIAASKEQPDGTQEHAWAKKHENETVVQQHAAYWDADHDGVIWPLDTYRGCRRWGWNPFLCLLATFIINFNLSYPTGSSWLPDPFFRIYLDKLYKDKHGSDSMSFDNEGRFRPQQFEDFFVKYDKGNKGGLDVMDLLRAHKGQRFVFDFFGWSASFFEWLATYLLLWPDDGILRKEDVRRVFDGSIFEWKAEEYEAKQRRKGRGGHEKLRLM</sequence>
<comment type="caution">
    <text evidence="1">The sequence shown here is derived from an EMBL/GenBank/DDBJ whole genome shotgun (WGS) entry which is preliminary data.</text>
</comment>
<evidence type="ECO:0000313" key="1">
    <source>
        <dbReference type="EMBL" id="KAK3065153.1"/>
    </source>
</evidence>
<proteinExistence type="predicted"/>
<gene>
    <name evidence="1" type="ORF">LTS18_008011</name>
</gene>
<reference evidence="1" key="1">
    <citation type="submission" date="2024-09" db="EMBL/GenBank/DDBJ databases">
        <title>Black Yeasts Isolated from many extreme environments.</title>
        <authorList>
            <person name="Coleine C."/>
            <person name="Stajich J.E."/>
            <person name="Selbmann L."/>
        </authorList>
    </citation>
    <scope>NUCLEOTIDE SEQUENCE</scope>
    <source>
        <strain evidence="1">CCFEE 5737</strain>
    </source>
</reference>
<organism evidence="1 2">
    <name type="scientific">Coniosporium uncinatum</name>
    <dbReference type="NCBI Taxonomy" id="93489"/>
    <lineage>
        <taxon>Eukaryota</taxon>
        <taxon>Fungi</taxon>
        <taxon>Dikarya</taxon>
        <taxon>Ascomycota</taxon>
        <taxon>Pezizomycotina</taxon>
        <taxon>Dothideomycetes</taxon>
        <taxon>Dothideomycetes incertae sedis</taxon>
        <taxon>Coniosporium</taxon>
    </lineage>
</organism>
<dbReference type="EMBL" id="JAWDJW010006354">
    <property type="protein sequence ID" value="KAK3065153.1"/>
    <property type="molecule type" value="Genomic_DNA"/>
</dbReference>
<keyword evidence="2" id="KW-1185">Reference proteome</keyword>
<accession>A0ACC3DC70</accession>